<evidence type="ECO:0008006" key="4">
    <source>
        <dbReference type="Google" id="ProtNLM"/>
    </source>
</evidence>
<evidence type="ECO:0000256" key="1">
    <source>
        <dbReference type="SAM" id="SignalP"/>
    </source>
</evidence>
<feature type="signal peptide" evidence="1">
    <location>
        <begin position="1"/>
        <end position="18"/>
    </location>
</feature>
<comment type="caution">
    <text evidence="2">The sequence shown here is derived from an EMBL/GenBank/DDBJ whole genome shotgun (WGS) entry which is preliminary data.</text>
</comment>
<keyword evidence="3" id="KW-1185">Reference proteome</keyword>
<name>A0A545TXB3_9PROT</name>
<evidence type="ECO:0000313" key="3">
    <source>
        <dbReference type="Proteomes" id="UP000315252"/>
    </source>
</evidence>
<sequence length="342" mass="36659">MQIVRSALIAATCLAVLAACEATGPGGNLPKVLPQKQALEDIHDIYRAEFAELFLSGEGEQPGCLSSLPAASQPTFSQTRSAIRAFRVQFGTKDAEAAHLTVLDAMMHLQVGNVGLAGLLKSDVEAAKGNLVSQTGRFTRDFLFAEYFDPLLAGWGVVCDLTASPPKAIDRAADELEAAASEIAEGLTAFAQSGQLADPDADQGAIYLAATTAVFNVWAVKESGQRCIEQGDCGCDATVNSCPTPAVISNTCGAETDPLERRECQQDLRRSYFNETIRPARYAQSRDLIGLFLDDSEKMLALCSESGAMARATSSSRLRYVSWYRFLSDRLPNSAAQEICTP</sequence>
<organism evidence="2 3">
    <name type="scientific">Denitrobaculum tricleocarpae</name>
    <dbReference type="NCBI Taxonomy" id="2591009"/>
    <lineage>
        <taxon>Bacteria</taxon>
        <taxon>Pseudomonadati</taxon>
        <taxon>Pseudomonadota</taxon>
        <taxon>Alphaproteobacteria</taxon>
        <taxon>Rhodospirillales</taxon>
        <taxon>Rhodospirillaceae</taxon>
        <taxon>Denitrobaculum</taxon>
    </lineage>
</organism>
<protein>
    <recommendedName>
        <fullName evidence="4">Lipoprotein</fullName>
    </recommendedName>
</protein>
<dbReference type="AlphaFoldDB" id="A0A545TXB3"/>
<evidence type="ECO:0000313" key="2">
    <source>
        <dbReference type="EMBL" id="TQV81859.1"/>
    </source>
</evidence>
<keyword evidence="1" id="KW-0732">Signal</keyword>
<feature type="chain" id="PRO_5021806444" description="Lipoprotein" evidence="1">
    <location>
        <begin position="19"/>
        <end position="342"/>
    </location>
</feature>
<proteinExistence type="predicted"/>
<dbReference type="PROSITE" id="PS51257">
    <property type="entry name" value="PROKAR_LIPOPROTEIN"/>
    <property type="match status" value="1"/>
</dbReference>
<dbReference type="RefSeq" id="WP_142895490.1">
    <property type="nucleotide sequence ID" value="NZ_ML660053.1"/>
</dbReference>
<dbReference type="Proteomes" id="UP000315252">
    <property type="component" value="Unassembled WGS sequence"/>
</dbReference>
<accession>A0A545TXB3</accession>
<dbReference type="EMBL" id="VHSH01000002">
    <property type="protein sequence ID" value="TQV81859.1"/>
    <property type="molecule type" value="Genomic_DNA"/>
</dbReference>
<gene>
    <name evidence="2" type="ORF">FKG95_06365</name>
</gene>
<reference evidence="2 3" key="1">
    <citation type="submission" date="2019-06" db="EMBL/GenBank/DDBJ databases">
        <title>Whole genome sequence for Rhodospirillaceae sp. R148.</title>
        <authorList>
            <person name="Wang G."/>
        </authorList>
    </citation>
    <scope>NUCLEOTIDE SEQUENCE [LARGE SCALE GENOMIC DNA]</scope>
    <source>
        <strain evidence="2 3">R148</strain>
    </source>
</reference>